<keyword evidence="1" id="KW-0472">Membrane</keyword>
<organism evidence="2 3">
    <name type="scientific">Candidatus Adlerbacteria bacterium GW2011_GWC1_50_9</name>
    <dbReference type="NCBI Taxonomy" id="1618608"/>
    <lineage>
        <taxon>Bacteria</taxon>
        <taxon>Candidatus Adleribacteriota</taxon>
    </lineage>
</organism>
<comment type="caution">
    <text evidence="2">The sequence shown here is derived from an EMBL/GenBank/DDBJ whole genome shotgun (WGS) entry which is preliminary data.</text>
</comment>
<accession>A0A0G1WPF3</accession>
<proteinExistence type="predicted"/>
<dbReference type="Proteomes" id="UP000034201">
    <property type="component" value="Unassembled WGS sequence"/>
</dbReference>
<evidence type="ECO:0008006" key="4">
    <source>
        <dbReference type="Google" id="ProtNLM"/>
    </source>
</evidence>
<evidence type="ECO:0000313" key="3">
    <source>
        <dbReference type="Proteomes" id="UP000034201"/>
    </source>
</evidence>
<evidence type="ECO:0000256" key="1">
    <source>
        <dbReference type="SAM" id="Phobius"/>
    </source>
</evidence>
<sequence length="170" mass="19298">MTKTIGKYLLAIGAVAAVGFGVLFFIQYLRNAEDPEKQAQKYMEALEKAYREDQYGGNTPEETLQLFIDALKKGDTDLAAKYFIIDEQEKWKEKLKNLANQSKLNAVIEDIEKAVLEKDEDGIVVFGYDKYFEGGKTTIQDKNFEVPAGISHQNIRLGRGPNNKWKIIDL</sequence>
<keyword evidence="1" id="KW-0812">Transmembrane</keyword>
<evidence type="ECO:0000313" key="2">
    <source>
        <dbReference type="EMBL" id="KKW20666.1"/>
    </source>
</evidence>
<keyword evidence="1" id="KW-1133">Transmembrane helix</keyword>
<feature type="transmembrane region" description="Helical" evidence="1">
    <location>
        <begin position="7"/>
        <end position="29"/>
    </location>
</feature>
<protein>
    <recommendedName>
        <fullName evidence="4">DUF4878 domain-containing protein</fullName>
    </recommendedName>
</protein>
<gene>
    <name evidence="2" type="ORF">UY61_C0026G0015</name>
</gene>
<dbReference type="EMBL" id="LCQQ01000026">
    <property type="protein sequence ID" value="KKW20666.1"/>
    <property type="molecule type" value="Genomic_DNA"/>
</dbReference>
<dbReference type="AlphaFoldDB" id="A0A0G1WPF3"/>
<name>A0A0G1WPF3_9BACT</name>
<dbReference type="Gene3D" id="3.10.450.50">
    <property type="match status" value="1"/>
</dbReference>
<reference evidence="2 3" key="1">
    <citation type="journal article" date="2015" name="Nature">
        <title>rRNA introns, odd ribosomes, and small enigmatic genomes across a large radiation of phyla.</title>
        <authorList>
            <person name="Brown C.T."/>
            <person name="Hug L.A."/>
            <person name="Thomas B.C."/>
            <person name="Sharon I."/>
            <person name="Castelle C.J."/>
            <person name="Singh A."/>
            <person name="Wilkins M.J."/>
            <person name="Williams K.H."/>
            <person name="Banfield J.F."/>
        </authorList>
    </citation>
    <scope>NUCLEOTIDE SEQUENCE [LARGE SCALE GENOMIC DNA]</scope>
</reference>